<dbReference type="EMBL" id="UOFK01000143">
    <property type="protein sequence ID" value="VAW78138.1"/>
    <property type="molecule type" value="Genomic_DNA"/>
</dbReference>
<feature type="transmembrane region" description="Helical" evidence="1">
    <location>
        <begin position="54"/>
        <end position="75"/>
    </location>
</feature>
<organism evidence="2">
    <name type="scientific">hydrothermal vent metagenome</name>
    <dbReference type="NCBI Taxonomy" id="652676"/>
    <lineage>
        <taxon>unclassified sequences</taxon>
        <taxon>metagenomes</taxon>
        <taxon>ecological metagenomes</taxon>
    </lineage>
</organism>
<keyword evidence="1" id="KW-0812">Transmembrane</keyword>
<sequence length="105" mass="10758">MNTISKKLAGYLMASVLTVTMTAMPMVAGASSFGYMGQDAKPTGGAMMADAFLIRPFMLASTVVTTVTFVLALPFSAAGGNVGDSADRLVVGPAAYTFARPLGKL</sequence>
<evidence type="ECO:0000313" key="2">
    <source>
        <dbReference type="EMBL" id="VAW78138.1"/>
    </source>
</evidence>
<protein>
    <submittedName>
        <fullName evidence="2">Uncharacterized protein</fullName>
    </submittedName>
</protein>
<name>A0A3B0YBA5_9ZZZZ</name>
<keyword evidence="1" id="KW-0472">Membrane</keyword>
<accession>A0A3B0YBA5</accession>
<reference evidence="2" key="1">
    <citation type="submission" date="2018-06" db="EMBL/GenBank/DDBJ databases">
        <authorList>
            <person name="Zhirakovskaya E."/>
        </authorList>
    </citation>
    <scope>NUCLEOTIDE SEQUENCE</scope>
</reference>
<dbReference type="AlphaFoldDB" id="A0A3B0YBA5"/>
<proteinExistence type="predicted"/>
<gene>
    <name evidence="2" type="ORF">MNBD_GAMMA13-316</name>
</gene>
<evidence type="ECO:0000256" key="1">
    <source>
        <dbReference type="SAM" id="Phobius"/>
    </source>
</evidence>
<keyword evidence="1" id="KW-1133">Transmembrane helix</keyword>